<protein>
    <submittedName>
        <fullName evidence="1">Uncharacterized protein</fullName>
    </submittedName>
</protein>
<sequence length="132" mass="15150">MLRSRYFWNNIAYDAAERFNVCLHALGPAKTISLTCERILECKAETCTGYLEIPSLGLVRTNNISSEIQIPNDIFRNTIPKNWDFVWTNEISGTCSQKGSGWNAIRVQHYPFLPRPFYGGVIGDNNKKERNY</sequence>
<organism evidence="1 2">
    <name type="scientific">Nephila pilipes</name>
    <name type="common">Giant wood spider</name>
    <name type="synonym">Nephila maculata</name>
    <dbReference type="NCBI Taxonomy" id="299642"/>
    <lineage>
        <taxon>Eukaryota</taxon>
        <taxon>Metazoa</taxon>
        <taxon>Ecdysozoa</taxon>
        <taxon>Arthropoda</taxon>
        <taxon>Chelicerata</taxon>
        <taxon>Arachnida</taxon>
        <taxon>Araneae</taxon>
        <taxon>Araneomorphae</taxon>
        <taxon>Entelegynae</taxon>
        <taxon>Araneoidea</taxon>
        <taxon>Nephilidae</taxon>
        <taxon>Nephila</taxon>
    </lineage>
</organism>
<keyword evidence="2" id="KW-1185">Reference proteome</keyword>
<evidence type="ECO:0000313" key="1">
    <source>
        <dbReference type="EMBL" id="GFT15720.1"/>
    </source>
</evidence>
<evidence type="ECO:0000313" key="2">
    <source>
        <dbReference type="Proteomes" id="UP000887013"/>
    </source>
</evidence>
<dbReference type="Proteomes" id="UP000887013">
    <property type="component" value="Unassembled WGS sequence"/>
</dbReference>
<dbReference type="AlphaFoldDB" id="A0A8X6NHS5"/>
<name>A0A8X6NHS5_NEPPI</name>
<dbReference type="EMBL" id="BMAW01058330">
    <property type="protein sequence ID" value="GFT15720.1"/>
    <property type="molecule type" value="Genomic_DNA"/>
</dbReference>
<comment type="caution">
    <text evidence="1">The sequence shown here is derived from an EMBL/GenBank/DDBJ whole genome shotgun (WGS) entry which is preliminary data.</text>
</comment>
<gene>
    <name evidence="1" type="ORF">NPIL_228171</name>
</gene>
<proteinExistence type="predicted"/>
<accession>A0A8X6NHS5</accession>
<reference evidence="1" key="1">
    <citation type="submission" date="2020-08" db="EMBL/GenBank/DDBJ databases">
        <title>Multicomponent nature underlies the extraordinary mechanical properties of spider dragline silk.</title>
        <authorList>
            <person name="Kono N."/>
            <person name="Nakamura H."/>
            <person name="Mori M."/>
            <person name="Yoshida Y."/>
            <person name="Ohtoshi R."/>
            <person name="Malay A.D."/>
            <person name="Moran D.A.P."/>
            <person name="Tomita M."/>
            <person name="Numata K."/>
            <person name="Arakawa K."/>
        </authorList>
    </citation>
    <scope>NUCLEOTIDE SEQUENCE</scope>
</reference>